<dbReference type="Proteomes" id="UP000217465">
    <property type="component" value="Unassembled WGS sequence"/>
</dbReference>
<evidence type="ECO:0000313" key="1">
    <source>
        <dbReference type="EMBL" id="PCH10672.1"/>
    </source>
</evidence>
<organism evidence="1 2">
    <name type="scientific">Streptococcus parauberis</name>
    <dbReference type="NCBI Taxonomy" id="1348"/>
    <lineage>
        <taxon>Bacteria</taxon>
        <taxon>Bacillati</taxon>
        <taxon>Bacillota</taxon>
        <taxon>Bacilli</taxon>
        <taxon>Lactobacillales</taxon>
        <taxon>Streptococcaceae</taxon>
        <taxon>Streptococcus</taxon>
    </lineage>
</organism>
<proteinExistence type="predicted"/>
<evidence type="ECO:0000313" key="2">
    <source>
        <dbReference type="Proteomes" id="UP000217465"/>
    </source>
</evidence>
<comment type="caution">
    <text evidence="1">The sequence shown here is derived from an EMBL/GenBank/DDBJ whole genome shotgun (WGS) entry which is preliminary data.</text>
</comment>
<dbReference type="AlphaFoldDB" id="A0A854WNA3"/>
<sequence length="68" mass="8029">MNDIEVYFVLVSSIDYADATGSKIRPAVVVRYNNEFIRTYRLTIKYENKSDYIKSQYLEIIDWAKANL</sequence>
<accession>A0A854WNA3</accession>
<protein>
    <recommendedName>
        <fullName evidence="3">Toxin MazF</fullName>
    </recommendedName>
</protein>
<gene>
    <name evidence="1" type="ORF">A9Y57_01962</name>
</gene>
<name>A0A854WNA3_9STRE</name>
<reference evidence="1 2" key="1">
    <citation type="submission" date="2016-06" db="EMBL/GenBank/DDBJ databases">
        <authorList>
            <person name="Haines A.N."/>
            <person name="Council K.R."/>
        </authorList>
    </citation>
    <scope>NUCLEOTIDE SEQUENCE [LARGE SCALE GENOMIC DNA]</scope>
    <source>
        <strain evidence="1 2">SP158-29</strain>
    </source>
</reference>
<evidence type="ECO:0008006" key="3">
    <source>
        <dbReference type="Google" id="ProtNLM"/>
    </source>
</evidence>
<dbReference type="EMBL" id="NSGR01000010">
    <property type="protein sequence ID" value="PCH10672.1"/>
    <property type="molecule type" value="Genomic_DNA"/>
</dbReference>